<feature type="compositionally biased region" description="Basic and acidic residues" evidence="1">
    <location>
        <begin position="12"/>
        <end position="63"/>
    </location>
</feature>
<name>A0ABV5LPX9_9ACTN</name>
<proteinExistence type="predicted"/>
<dbReference type="EMBL" id="JBHMDM010000002">
    <property type="protein sequence ID" value="MFB9376144.1"/>
    <property type="molecule type" value="Genomic_DNA"/>
</dbReference>
<gene>
    <name evidence="2" type="ORF">ACFFVI_04095</name>
</gene>
<comment type="caution">
    <text evidence="2">The sequence shown here is derived from an EMBL/GenBank/DDBJ whole genome shotgun (WGS) entry which is preliminary data.</text>
</comment>
<organism evidence="2 3">
    <name type="scientific">Kineococcus gynurae</name>
    <dbReference type="NCBI Taxonomy" id="452979"/>
    <lineage>
        <taxon>Bacteria</taxon>
        <taxon>Bacillati</taxon>
        <taxon>Actinomycetota</taxon>
        <taxon>Actinomycetes</taxon>
        <taxon>Kineosporiales</taxon>
        <taxon>Kineosporiaceae</taxon>
        <taxon>Kineococcus</taxon>
    </lineage>
</organism>
<evidence type="ECO:0000313" key="2">
    <source>
        <dbReference type="EMBL" id="MFB9376144.1"/>
    </source>
</evidence>
<evidence type="ECO:0000256" key="1">
    <source>
        <dbReference type="SAM" id="MobiDB-lite"/>
    </source>
</evidence>
<dbReference type="RefSeq" id="WP_380134657.1">
    <property type="nucleotide sequence ID" value="NZ_JBHLUI010000002.1"/>
</dbReference>
<keyword evidence="3" id="KW-1185">Reference proteome</keyword>
<protein>
    <submittedName>
        <fullName evidence="2">Uncharacterized protein</fullName>
    </submittedName>
</protein>
<sequence>MSTDPGTVGDEGGDRRHDEELPDRRRTVDLTRAERGEPERRAFPGLERRGTAGPEREQLPEDD</sequence>
<accession>A0ABV5LPX9</accession>
<reference evidence="2 3" key="1">
    <citation type="submission" date="2024-09" db="EMBL/GenBank/DDBJ databases">
        <authorList>
            <person name="Sun Q."/>
            <person name="Mori K."/>
        </authorList>
    </citation>
    <scope>NUCLEOTIDE SEQUENCE [LARGE SCALE GENOMIC DNA]</scope>
    <source>
        <strain evidence="2 3">TISTR 1856</strain>
    </source>
</reference>
<feature type="region of interest" description="Disordered" evidence="1">
    <location>
        <begin position="1"/>
        <end position="63"/>
    </location>
</feature>
<evidence type="ECO:0000313" key="3">
    <source>
        <dbReference type="Proteomes" id="UP001589748"/>
    </source>
</evidence>
<dbReference type="Proteomes" id="UP001589748">
    <property type="component" value="Unassembled WGS sequence"/>
</dbReference>